<sequence>MHKSITFFIILMILVAASPIIAQDLNLSPYGYISINIPTEDGDEYQIQRARVGVTTAQLLENGTVKTKFEFDINSAIVKWAYGQFDKSLWQGTVSLVVGIHPNSVACLYPGPKNLRLTRWPDMLDHHTLYSTGTSIWYKKGNFTGRATHFNHNSSSFALTFYGLSGFWEKNTCLGGMFESPWTTRLLHPYMGGMSCDDALGNLFFIQNYVQLPYNNRLYGQYDFGDTKDSWLFGINHEFSTDCFIKCFYETRDEKIIGEVNFAFN</sequence>
<gene>
    <name evidence="1" type="ORF">COV55_00610</name>
</gene>
<evidence type="ECO:0000313" key="2">
    <source>
        <dbReference type="Proteomes" id="UP000230564"/>
    </source>
</evidence>
<accession>A0A2H0NEB3</accession>
<dbReference type="Proteomes" id="UP000230564">
    <property type="component" value="Unassembled WGS sequence"/>
</dbReference>
<dbReference type="EMBL" id="PCWQ01000006">
    <property type="protein sequence ID" value="PIR07229.1"/>
    <property type="molecule type" value="Genomic_DNA"/>
</dbReference>
<protein>
    <submittedName>
        <fullName evidence="1">Uncharacterized protein</fullName>
    </submittedName>
</protein>
<name>A0A2H0NEB3_9BACT</name>
<dbReference type="AlphaFoldDB" id="A0A2H0NEB3"/>
<proteinExistence type="predicted"/>
<evidence type="ECO:0000313" key="1">
    <source>
        <dbReference type="EMBL" id="PIR07229.1"/>
    </source>
</evidence>
<organism evidence="1 2">
    <name type="scientific">Candidatus Komeilibacteria bacterium CG11_big_fil_rev_8_21_14_0_20_36_20</name>
    <dbReference type="NCBI Taxonomy" id="1974477"/>
    <lineage>
        <taxon>Bacteria</taxon>
        <taxon>Candidatus Komeiliibacteriota</taxon>
    </lineage>
</organism>
<comment type="caution">
    <text evidence="1">The sequence shown here is derived from an EMBL/GenBank/DDBJ whole genome shotgun (WGS) entry which is preliminary data.</text>
</comment>
<reference evidence="1 2" key="1">
    <citation type="submission" date="2017-09" db="EMBL/GenBank/DDBJ databases">
        <title>Depth-based differentiation of microbial function through sediment-hosted aquifers and enrichment of novel symbionts in the deep terrestrial subsurface.</title>
        <authorList>
            <person name="Probst A.J."/>
            <person name="Ladd B."/>
            <person name="Jarett J.K."/>
            <person name="Geller-Mcgrath D.E."/>
            <person name="Sieber C.M."/>
            <person name="Emerson J.B."/>
            <person name="Anantharaman K."/>
            <person name="Thomas B.C."/>
            <person name="Malmstrom R."/>
            <person name="Stieglmeier M."/>
            <person name="Klingl A."/>
            <person name="Woyke T."/>
            <person name="Ryan C.M."/>
            <person name="Banfield J.F."/>
        </authorList>
    </citation>
    <scope>NUCLEOTIDE SEQUENCE [LARGE SCALE GENOMIC DNA]</scope>
    <source>
        <strain evidence="1">CG11_big_fil_rev_8_21_14_0_20_36_20</strain>
    </source>
</reference>